<name>A0ABY4S218_AQUTE</name>
<protein>
    <recommendedName>
        <fullName evidence="4">Secreted protein</fullName>
    </recommendedName>
</protein>
<evidence type="ECO:0000313" key="2">
    <source>
        <dbReference type="EMBL" id="URI06414.1"/>
    </source>
</evidence>
<feature type="signal peptide" evidence="1">
    <location>
        <begin position="1"/>
        <end position="21"/>
    </location>
</feature>
<feature type="chain" id="PRO_5046486364" description="Secreted protein" evidence="1">
    <location>
        <begin position="22"/>
        <end position="114"/>
    </location>
</feature>
<accession>A0ABY4S218</accession>
<dbReference type="RefSeq" id="WP_250194677.1">
    <property type="nucleotide sequence ID" value="NZ_CP097635.1"/>
</dbReference>
<reference evidence="2" key="1">
    <citation type="submission" date="2022-05" db="EMBL/GenBank/DDBJ databases">
        <title>An RpoN-dependent PEP-CTERM gene is involved in floc formation of an Aquincola tertiaricarbonis strain.</title>
        <authorList>
            <person name="Qiu D."/>
            <person name="Xia M."/>
        </authorList>
    </citation>
    <scope>NUCLEOTIDE SEQUENCE</scope>
    <source>
        <strain evidence="2">RN12</strain>
    </source>
</reference>
<organism evidence="2 3">
    <name type="scientific">Aquincola tertiaricarbonis</name>
    <dbReference type="NCBI Taxonomy" id="391953"/>
    <lineage>
        <taxon>Bacteria</taxon>
        <taxon>Pseudomonadati</taxon>
        <taxon>Pseudomonadota</taxon>
        <taxon>Betaproteobacteria</taxon>
        <taxon>Burkholderiales</taxon>
        <taxon>Sphaerotilaceae</taxon>
        <taxon>Aquincola</taxon>
    </lineage>
</organism>
<keyword evidence="1" id="KW-0732">Signal</keyword>
<proteinExistence type="predicted"/>
<evidence type="ECO:0008006" key="4">
    <source>
        <dbReference type="Google" id="ProtNLM"/>
    </source>
</evidence>
<dbReference type="Proteomes" id="UP001056201">
    <property type="component" value="Chromosome 1"/>
</dbReference>
<evidence type="ECO:0000313" key="3">
    <source>
        <dbReference type="Proteomes" id="UP001056201"/>
    </source>
</evidence>
<sequence length="114" mass="11334">MHPRLIAFLVALVLLCTGAAAHVEPLPLLGAADALELACGLSLAAADEAPIGADGGGLPHSGLDGLGDAPGVLPAAAPTWPSRPAATVWRRGRAAAIPLPPYLDGLQRPPCLAA</sequence>
<keyword evidence="3" id="KW-1185">Reference proteome</keyword>
<evidence type="ECO:0000256" key="1">
    <source>
        <dbReference type="SAM" id="SignalP"/>
    </source>
</evidence>
<gene>
    <name evidence="2" type="ORF">MW290_10885</name>
</gene>
<dbReference type="EMBL" id="CP097635">
    <property type="protein sequence ID" value="URI06414.1"/>
    <property type="molecule type" value="Genomic_DNA"/>
</dbReference>